<reference evidence="10 11" key="1">
    <citation type="journal article" date="2011" name="Front. Microbiol.">
        <title>Two Strains of Crocosphaera watsonii with Highly Conserved Genomes are Distinguished by Strain-Specific Features.</title>
        <authorList>
            <person name="Bench S.R."/>
            <person name="Ilikchyan I.N."/>
            <person name="Tripp H.J."/>
            <person name="Zehr J.P."/>
        </authorList>
    </citation>
    <scope>NUCLEOTIDE SEQUENCE [LARGE SCALE GENOMIC DNA]</scope>
    <source>
        <strain evidence="10 11">WH 0003</strain>
    </source>
</reference>
<keyword evidence="3" id="KW-0328">Glycosyltransferase</keyword>
<comment type="subcellular location">
    <subcellularLocation>
        <location evidence="1">Cell membrane</location>
        <topology evidence="1">Multi-pass membrane protein</topology>
    </subcellularLocation>
</comment>
<evidence type="ECO:0000256" key="6">
    <source>
        <dbReference type="ARBA" id="ARBA00022989"/>
    </source>
</evidence>
<dbReference type="GO" id="GO:0005886">
    <property type="term" value="C:plasma membrane"/>
    <property type="evidence" value="ECO:0007669"/>
    <property type="project" value="UniProtKB-SubCell"/>
</dbReference>
<dbReference type="EMBL" id="AESD01000083">
    <property type="protein sequence ID" value="EHJ14833.1"/>
    <property type="molecule type" value="Genomic_DNA"/>
</dbReference>
<dbReference type="InterPro" id="IPR050297">
    <property type="entry name" value="LipidA_mod_glycosyltrf_83"/>
</dbReference>
<dbReference type="GO" id="GO:0016763">
    <property type="term" value="F:pentosyltransferase activity"/>
    <property type="evidence" value="ECO:0007669"/>
    <property type="project" value="TreeGrafter"/>
</dbReference>
<evidence type="ECO:0000256" key="8">
    <source>
        <dbReference type="SAM" id="Phobius"/>
    </source>
</evidence>
<name>G5IZ24_CROWT</name>
<dbReference type="RefSeq" id="WP_007309131.1">
    <property type="nucleotide sequence ID" value="NZ_AESD01000083.1"/>
</dbReference>
<feature type="transmembrane region" description="Helical" evidence="8">
    <location>
        <begin position="403"/>
        <end position="419"/>
    </location>
</feature>
<dbReference type="Pfam" id="PF13231">
    <property type="entry name" value="PMT_2"/>
    <property type="match status" value="1"/>
</dbReference>
<feature type="transmembrane region" description="Helical" evidence="8">
    <location>
        <begin position="377"/>
        <end position="397"/>
    </location>
</feature>
<feature type="domain" description="Glycosyltransferase RgtA/B/C/D-like" evidence="9">
    <location>
        <begin position="67"/>
        <end position="216"/>
    </location>
</feature>
<dbReference type="PANTHER" id="PTHR33908:SF3">
    <property type="entry name" value="UNDECAPRENYL PHOSPHATE-ALPHA-4-AMINO-4-DEOXY-L-ARABINOSE ARABINOSYL TRANSFERASE"/>
    <property type="match status" value="1"/>
</dbReference>
<organism evidence="10 11">
    <name type="scientific">Crocosphaera watsonii WH 0003</name>
    <dbReference type="NCBI Taxonomy" id="423471"/>
    <lineage>
        <taxon>Bacteria</taxon>
        <taxon>Bacillati</taxon>
        <taxon>Cyanobacteriota</taxon>
        <taxon>Cyanophyceae</taxon>
        <taxon>Oscillatoriophycideae</taxon>
        <taxon>Chroococcales</taxon>
        <taxon>Aphanothecaceae</taxon>
        <taxon>Crocosphaera</taxon>
    </lineage>
</organism>
<keyword evidence="7 8" id="KW-0472">Membrane</keyword>
<feature type="transmembrane region" description="Helical" evidence="8">
    <location>
        <begin position="89"/>
        <end position="107"/>
    </location>
</feature>
<feature type="transmembrane region" description="Helical" evidence="8">
    <location>
        <begin position="202"/>
        <end position="226"/>
    </location>
</feature>
<dbReference type="InterPro" id="IPR038731">
    <property type="entry name" value="RgtA/B/C-like"/>
</dbReference>
<accession>G5IZ24</accession>
<feature type="transmembrane region" description="Helical" evidence="8">
    <location>
        <begin position="137"/>
        <end position="156"/>
    </location>
</feature>
<evidence type="ECO:0000313" key="11">
    <source>
        <dbReference type="Proteomes" id="UP000003477"/>
    </source>
</evidence>
<feature type="transmembrane region" description="Helical" evidence="8">
    <location>
        <begin position="64"/>
        <end position="82"/>
    </location>
</feature>
<keyword evidence="4" id="KW-0808">Transferase</keyword>
<evidence type="ECO:0000256" key="7">
    <source>
        <dbReference type="ARBA" id="ARBA00023136"/>
    </source>
</evidence>
<feature type="transmembrane region" description="Helical" evidence="8">
    <location>
        <begin position="12"/>
        <end position="31"/>
    </location>
</feature>
<evidence type="ECO:0000313" key="10">
    <source>
        <dbReference type="EMBL" id="EHJ14833.1"/>
    </source>
</evidence>
<evidence type="ECO:0000256" key="5">
    <source>
        <dbReference type="ARBA" id="ARBA00022692"/>
    </source>
</evidence>
<dbReference type="GO" id="GO:0009103">
    <property type="term" value="P:lipopolysaccharide biosynthetic process"/>
    <property type="evidence" value="ECO:0007669"/>
    <property type="project" value="UniProtKB-ARBA"/>
</dbReference>
<dbReference type="AlphaFoldDB" id="G5IZ24"/>
<evidence type="ECO:0000259" key="9">
    <source>
        <dbReference type="Pfam" id="PF13231"/>
    </source>
</evidence>
<evidence type="ECO:0000256" key="1">
    <source>
        <dbReference type="ARBA" id="ARBA00004651"/>
    </source>
</evidence>
<comment type="caution">
    <text evidence="10">The sequence shown here is derived from an EMBL/GenBank/DDBJ whole genome shotgun (WGS) entry which is preliminary data.</text>
</comment>
<feature type="transmembrane region" description="Helical" evidence="8">
    <location>
        <begin position="163"/>
        <end position="196"/>
    </location>
</feature>
<proteinExistence type="predicted"/>
<keyword evidence="6 8" id="KW-1133">Transmembrane helix</keyword>
<dbReference type="PANTHER" id="PTHR33908">
    <property type="entry name" value="MANNOSYLTRANSFERASE YKCB-RELATED"/>
    <property type="match status" value="1"/>
</dbReference>
<feature type="transmembrane region" description="Helical" evidence="8">
    <location>
        <begin position="347"/>
        <end position="365"/>
    </location>
</feature>
<evidence type="ECO:0000256" key="2">
    <source>
        <dbReference type="ARBA" id="ARBA00022475"/>
    </source>
</evidence>
<dbReference type="GO" id="GO:0010041">
    <property type="term" value="P:response to iron(III) ion"/>
    <property type="evidence" value="ECO:0007669"/>
    <property type="project" value="TreeGrafter"/>
</dbReference>
<feature type="transmembrane region" description="Helical" evidence="8">
    <location>
        <begin position="323"/>
        <end position="341"/>
    </location>
</feature>
<sequence>MKITNIKSDSFWFVFLLILALLLWLLNLGNLPLRDWDEGYYATVAQDMFQSGNWLYLTYSDQPFLLKPPLIIWLINISYNLAGINEFTTRFLCALITSFGVPLLYLVGRNLFVKQEPAIFSSLVYLTLLPMVRHGRLAMIDGIINTFFIFAILSLLKSKKQPLWAIGFGFGIGLIALSKGILALALGGILGVYILWDREQEAFKILLTKITQLLGLKAIFKPILIALKNSDKSLLNNYFLWIGLLLGFLPVIIWYYLQIKYYGEQFIQVHFLQQNFDRLSTAVEGNSGSPWYYIVELIKYSLPWLLFLPNGLFLAWKKRQKSWGKLVLVGFFLFLGIITIMGTKLPWYIMPIYPFFALAVGYYLSYLYGGDKQYPKLYTFCFFSLSIMIVAGGIYLWKDTQEIILVIMACILFITFFLTSQKLKQNSPNFINILVIGLYSSLILLITSSVWVWELNEAFAVKPVANLIKENTPPKTIIYTSFEYSRPSLDFYSDRQILAENNATLEKLASTGSYLLLDQETFDNLKLTDVKILGEVKEFILISTNNQ</sequence>
<evidence type="ECO:0000256" key="4">
    <source>
        <dbReference type="ARBA" id="ARBA00022679"/>
    </source>
</evidence>
<evidence type="ECO:0000256" key="3">
    <source>
        <dbReference type="ARBA" id="ARBA00022676"/>
    </source>
</evidence>
<keyword evidence="2" id="KW-1003">Cell membrane</keyword>
<dbReference type="GeneID" id="88764443"/>
<keyword evidence="5 8" id="KW-0812">Transmembrane</keyword>
<feature type="transmembrane region" description="Helical" evidence="8">
    <location>
        <begin position="297"/>
        <end position="316"/>
    </location>
</feature>
<gene>
    <name evidence="10" type="ORF">CWATWH0003_0521</name>
</gene>
<dbReference type="PATRIC" id="fig|423471.3.peg.480"/>
<protein>
    <recommendedName>
        <fullName evidence="9">Glycosyltransferase RgtA/B/C/D-like domain-containing protein</fullName>
    </recommendedName>
</protein>
<feature type="transmembrane region" description="Helical" evidence="8">
    <location>
        <begin position="238"/>
        <end position="257"/>
    </location>
</feature>
<feature type="transmembrane region" description="Helical" evidence="8">
    <location>
        <begin position="431"/>
        <end position="453"/>
    </location>
</feature>
<dbReference type="Proteomes" id="UP000003477">
    <property type="component" value="Unassembled WGS sequence"/>
</dbReference>